<keyword evidence="1" id="KW-0472">Membrane</keyword>
<dbReference type="KEGG" id="pgri:PgNI_07144"/>
<name>A0A6P8B2V4_PYRGI</name>
<gene>
    <name evidence="3" type="ORF">PgNI_07144</name>
</gene>
<feature type="transmembrane region" description="Helical" evidence="1">
    <location>
        <begin position="133"/>
        <end position="152"/>
    </location>
</feature>
<sequence>MPSPHSVFDDPDVAPQYQPLEEWNFTNFLPIVPQRLYLTLSISGPFRSSSGSAWLTRPNPTHGLSVPSSSALIVPARFMRPFIVALASLNSNSVRSRTFSAALYNMSVQVGGIVGSNVYKTEDAPLYKTGDTALFGVLGYDFLLISACIWYYKSRNCGRDCLWDAMSEDEKAHYLARNSEGGNKRMDFRFAY</sequence>
<keyword evidence="2" id="KW-1185">Reference proteome</keyword>
<evidence type="ECO:0000313" key="3">
    <source>
        <dbReference type="RefSeq" id="XP_030981455.1"/>
    </source>
</evidence>
<reference evidence="3" key="3">
    <citation type="submission" date="2025-08" db="UniProtKB">
        <authorList>
            <consortium name="RefSeq"/>
        </authorList>
    </citation>
    <scope>IDENTIFICATION</scope>
    <source>
        <strain evidence="3">NI907</strain>
    </source>
</reference>
<keyword evidence="1" id="KW-0812">Transmembrane</keyword>
<dbReference type="Proteomes" id="UP000515153">
    <property type="component" value="Unplaced"/>
</dbReference>
<organism evidence="2 3">
    <name type="scientific">Pyricularia grisea</name>
    <name type="common">Crabgrass-specific blast fungus</name>
    <name type="synonym">Magnaporthe grisea</name>
    <dbReference type="NCBI Taxonomy" id="148305"/>
    <lineage>
        <taxon>Eukaryota</taxon>
        <taxon>Fungi</taxon>
        <taxon>Dikarya</taxon>
        <taxon>Ascomycota</taxon>
        <taxon>Pezizomycotina</taxon>
        <taxon>Sordariomycetes</taxon>
        <taxon>Sordariomycetidae</taxon>
        <taxon>Magnaporthales</taxon>
        <taxon>Pyriculariaceae</taxon>
        <taxon>Pyricularia</taxon>
    </lineage>
</organism>
<proteinExistence type="predicted"/>
<dbReference type="RefSeq" id="XP_030981455.1">
    <property type="nucleotide sequence ID" value="XM_031127160.1"/>
</dbReference>
<reference evidence="3" key="1">
    <citation type="journal article" date="2019" name="Mol. Biol. Evol.">
        <title>Blast fungal genomes show frequent chromosomal changes, gene gains and losses, and effector gene turnover.</title>
        <authorList>
            <person name="Gomez Luciano L.B."/>
            <person name="Jason Tsai I."/>
            <person name="Chuma I."/>
            <person name="Tosa Y."/>
            <person name="Chen Y.H."/>
            <person name="Li J.Y."/>
            <person name="Li M.Y."/>
            <person name="Jade Lu M.Y."/>
            <person name="Nakayashiki H."/>
            <person name="Li W.H."/>
        </authorList>
    </citation>
    <scope>NUCLEOTIDE SEQUENCE</scope>
    <source>
        <strain evidence="3">NI907</strain>
    </source>
</reference>
<evidence type="ECO:0000313" key="2">
    <source>
        <dbReference type="Proteomes" id="UP000515153"/>
    </source>
</evidence>
<dbReference type="GeneID" id="41962069"/>
<reference evidence="3" key="2">
    <citation type="submission" date="2019-10" db="EMBL/GenBank/DDBJ databases">
        <authorList>
            <consortium name="NCBI Genome Project"/>
        </authorList>
    </citation>
    <scope>NUCLEOTIDE SEQUENCE</scope>
    <source>
        <strain evidence="3">NI907</strain>
    </source>
</reference>
<protein>
    <submittedName>
        <fullName evidence="3">Uncharacterized protein</fullName>
    </submittedName>
</protein>
<dbReference type="AlphaFoldDB" id="A0A6P8B2V4"/>
<keyword evidence="1" id="KW-1133">Transmembrane helix</keyword>
<accession>A0A6P8B2V4</accession>
<evidence type="ECO:0000256" key="1">
    <source>
        <dbReference type="SAM" id="Phobius"/>
    </source>
</evidence>